<dbReference type="Proteomes" id="UP000781958">
    <property type="component" value="Unassembled WGS sequence"/>
</dbReference>
<keyword evidence="3" id="KW-0663">Pyridoxal phosphate</keyword>
<feature type="domain" description="ACT" evidence="6">
    <location>
        <begin position="340"/>
        <end position="418"/>
    </location>
</feature>
<dbReference type="Gene3D" id="3.40.50.1100">
    <property type="match status" value="2"/>
</dbReference>
<dbReference type="Pfam" id="PF00291">
    <property type="entry name" value="PALP"/>
    <property type="match status" value="1"/>
</dbReference>
<accession>A0ABS4SPN5</accession>
<reference evidence="7 8" key="1">
    <citation type="submission" date="2021-03" db="EMBL/GenBank/DDBJ databases">
        <title>Genomic Encyclopedia of Type Strains, Phase III (KMG-III): the genomes of soil and plant-associated and newly described type strains.</title>
        <authorList>
            <person name="Whitman W."/>
        </authorList>
    </citation>
    <scope>NUCLEOTIDE SEQUENCE [LARGE SCALE GENOMIC DNA]</scope>
    <source>
        <strain evidence="7 8">IMMIB AFH-6</strain>
    </source>
</reference>
<dbReference type="GO" id="GO:0004794">
    <property type="term" value="F:threonine deaminase activity"/>
    <property type="evidence" value="ECO:0007669"/>
    <property type="project" value="UniProtKB-EC"/>
</dbReference>
<evidence type="ECO:0000256" key="2">
    <source>
        <dbReference type="ARBA" id="ARBA00010869"/>
    </source>
</evidence>
<comment type="similarity">
    <text evidence="2">Belongs to the serine/threonine dehydratase family.</text>
</comment>
<dbReference type="RefSeq" id="WP_209768627.1">
    <property type="nucleotide sequence ID" value="NZ_JAGINP010000016.1"/>
</dbReference>
<dbReference type="NCBIfam" id="TIGR01127">
    <property type="entry name" value="ilvA_1Cterm"/>
    <property type="match status" value="1"/>
</dbReference>
<dbReference type="Gene3D" id="3.30.70.260">
    <property type="match status" value="1"/>
</dbReference>
<proteinExistence type="inferred from homology"/>
<gene>
    <name evidence="7" type="ORF">J2851_004222</name>
</gene>
<evidence type="ECO:0000256" key="4">
    <source>
        <dbReference type="ARBA" id="ARBA00023239"/>
    </source>
</evidence>
<evidence type="ECO:0000259" key="6">
    <source>
        <dbReference type="PROSITE" id="PS51671"/>
    </source>
</evidence>
<dbReference type="PROSITE" id="PS51671">
    <property type="entry name" value="ACT"/>
    <property type="match status" value="1"/>
</dbReference>
<dbReference type="PANTHER" id="PTHR48078">
    <property type="entry name" value="THREONINE DEHYDRATASE, MITOCHONDRIAL-RELATED"/>
    <property type="match status" value="1"/>
</dbReference>
<comment type="catalytic activity">
    <reaction evidence="5">
        <text>L-serine = pyruvate + NH4(+)</text>
        <dbReference type="Rhea" id="RHEA:19169"/>
        <dbReference type="ChEBI" id="CHEBI:15361"/>
        <dbReference type="ChEBI" id="CHEBI:28938"/>
        <dbReference type="ChEBI" id="CHEBI:33384"/>
        <dbReference type="EC" id="4.3.1.17"/>
    </reaction>
</comment>
<evidence type="ECO:0000256" key="5">
    <source>
        <dbReference type="ARBA" id="ARBA00049406"/>
    </source>
</evidence>
<dbReference type="InterPro" id="IPR036052">
    <property type="entry name" value="TrpB-like_PALP_sf"/>
</dbReference>
<keyword evidence="4 7" id="KW-0456">Lyase</keyword>
<dbReference type="NCBIfam" id="NF005600">
    <property type="entry name" value="PRK07334.1"/>
    <property type="match status" value="1"/>
</dbReference>
<dbReference type="CDD" id="cd01562">
    <property type="entry name" value="Thr-dehyd"/>
    <property type="match status" value="1"/>
</dbReference>
<evidence type="ECO:0000256" key="3">
    <source>
        <dbReference type="ARBA" id="ARBA00022898"/>
    </source>
</evidence>
<sequence length="418" mass="43662">MSTPSSNTVADSAPLAISIDDVRAAADRLRGLLPVTPAEASPRLSELAGCTIVLKLENQHYTGSFKERGALNKLLSLGEAERRAGVIAMSAGNHAQAVACHASRLGIRSTIVMPSFTPFTKVERTEALGARVELHGDTLSDAAAYAQDLAAKEGLTFVHPYDDPLIAAGQGTAALEFLEAAPDLDVLVVPIGGGGLIGGMAVAAKALKPGIQVIGVQCAMYPAMRQALAGQDIACGGATIAEGIAVKAPGAVTLPLVRRCVDDVVMVGEPRLEEAVYRLATLQKLVAEGAGAAALAAVLDDPARFSGKKVGVVVSGGNIDARILAQVLMRGLVDEGRMVRLRIGITDAPGALARVARLLGEAGANIVEVHHQRLFHNVPVRMAEIDVVLETRDRNHVQQLIARMQDSGFPTELMTEIS</sequence>
<dbReference type="InterPro" id="IPR050147">
    <property type="entry name" value="Ser/Thr_Dehydratase"/>
</dbReference>
<dbReference type="InterPro" id="IPR005789">
    <property type="entry name" value="Thr_deHydtase_catblc"/>
</dbReference>
<dbReference type="PANTHER" id="PTHR48078:SF6">
    <property type="entry name" value="L-THREONINE DEHYDRATASE CATABOLIC TDCB"/>
    <property type="match status" value="1"/>
</dbReference>
<comment type="caution">
    <text evidence="7">The sequence shown here is derived from an EMBL/GenBank/DDBJ whole genome shotgun (WGS) entry which is preliminary data.</text>
</comment>
<dbReference type="SUPFAM" id="SSF55021">
    <property type="entry name" value="ACT-like"/>
    <property type="match status" value="1"/>
</dbReference>
<dbReference type="EMBL" id="JAGINP010000016">
    <property type="protein sequence ID" value="MBP2294432.1"/>
    <property type="molecule type" value="Genomic_DNA"/>
</dbReference>
<evidence type="ECO:0000256" key="1">
    <source>
        <dbReference type="ARBA" id="ARBA00001933"/>
    </source>
</evidence>
<name>A0ABS4SPN5_9PROT</name>
<keyword evidence="8" id="KW-1185">Reference proteome</keyword>
<dbReference type="Pfam" id="PF13291">
    <property type="entry name" value="ACT_4"/>
    <property type="match status" value="1"/>
</dbReference>
<dbReference type="SUPFAM" id="SSF53686">
    <property type="entry name" value="Tryptophan synthase beta subunit-like PLP-dependent enzymes"/>
    <property type="match status" value="1"/>
</dbReference>
<evidence type="ECO:0000313" key="8">
    <source>
        <dbReference type="Proteomes" id="UP000781958"/>
    </source>
</evidence>
<dbReference type="InterPro" id="IPR002912">
    <property type="entry name" value="ACT_dom"/>
</dbReference>
<dbReference type="InterPro" id="IPR044561">
    <property type="entry name" value="ACT_ThrD-II-like"/>
</dbReference>
<dbReference type="InterPro" id="IPR045865">
    <property type="entry name" value="ACT-like_dom_sf"/>
</dbReference>
<dbReference type="CDD" id="cd04886">
    <property type="entry name" value="ACT_ThrD-II-like"/>
    <property type="match status" value="1"/>
</dbReference>
<protein>
    <submittedName>
        <fullName evidence="7">Threonine dehydratase</fullName>
        <ecNumber evidence="7">4.3.1.19</ecNumber>
    </submittedName>
</protein>
<organism evidence="7 8">
    <name type="scientific">Azospirillum rugosum</name>
    <dbReference type="NCBI Taxonomy" id="416170"/>
    <lineage>
        <taxon>Bacteria</taxon>
        <taxon>Pseudomonadati</taxon>
        <taxon>Pseudomonadota</taxon>
        <taxon>Alphaproteobacteria</taxon>
        <taxon>Rhodospirillales</taxon>
        <taxon>Azospirillaceae</taxon>
        <taxon>Azospirillum</taxon>
    </lineage>
</organism>
<evidence type="ECO:0000313" key="7">
    <source>
        <dbReference type="EMBL" id="MBP2294432.1"/>
    </source>
</evidence>
<dbReference type="EC" id="4.3.1.19" evidence="7"/>
<comment type="cofactor">
    <cofactor evidence="1">
        <name>pyridoxal 5'-phosphate</name>
        <dbReference type="ChEBI" id="CHEBI:597326"/>
    </cofactor>
</comment>
<dbReference type="InterPro" id="IPR001926">
    <property type="entry name" value="TrpB-like_PALP"/>
</dbReference>